<comment type="caution">
    <text evidence="1">The sequence shown here is derived from an EMBL/GenBank/DDBJ whole genome shotgun (WGS) entry which is preliminary data.</text>
</comment>
<reference evidence="1 2" key="1">
    <citation type="submission" date="2021-06" db="EMBL/GenBank/DDBJ databases">
        <authorList>
            <person name="Kallberg Y."/>
            <person name="Tangrot J."/>
            <person name="Rosling A."/>
        </authorList>
    </citation>
    <scope>NUCLEOTIDE SEQUENCE [LARGE SCALE GENOMIC DNA]</scope>
    <source>
        <strain evidence="1 2">120-4 pot B 10/14</strain>
    </source>
</reference>
<sequence length="88" mass="10073">KNKRGYKKKQTIVVLQSQIITKLLNDNVFNNNILEDIDIFNEVDLDNSFNNDEVNKVVNQDSISKVISTLETESNGQNILILNSRTIH</sequence>
<feature type="non-terminal residue" evidence="1">
    <location>
        <position position="1"/>
    </location>
</feature>
<accession>A0ABN7X9Y4</accession>
<organism evidence="1 2">
    <name type="scientific">Gigaspora margarita</name>
    <dbReference type="NCBI Taxonomy" id="4874"/>
    <lineage>
        <taxon>Eukaryota</taxon>
        <taxon>Fungi</taxon>
        <taxon>Fungi incertae sedis</taxon>
        <taxon>Mucoromycota</taxon>
        <taxon>Glomeromycotina</taxon>
        <taxon>Glomeromycetes</taxon>
        <taxon>Diversisporales</taxon>
        <taxon>Gigasporaceae</taxon>
        <taxon>Gigaspora</taxon>
    </lineage>
</organism>
<keyword evidence="2" id="KW-1185">Reference proteome</keyword>
<dbReference type="EMBL" id="CAJVQB010106412">
    <property type="protein sequence ID" value="CAG8851491.1"/>
    <property type="molecule type" value="Genomic_DNA"/>
</dbReference>
<gene>
    <name evidence="1" type="ORF">GMARGA_LOCUS40768</name>
</gene>
<name>A0ABN7X9Y4_GIGMA</name>
<proteinExistence type="predicted"/>
<evidence type="ECO:0000313" key="1">
    <source>
        <dbReference type="EMBL" id="CAG8851491.1"/>
    </source>
</evidence>
<evidence type="ECO:0000313" key="2">
    <source>
        <dbReference type="Proteomes" id="UP000789901"/>
    </source>
</evidence>
<protein>
    <submittedName>
        <fullName evidence="1">2706_t:CDS:1</fullName>
    </submittedName>
</protein>
<dbReference type="Proteomes" id="UP000789901">
    <property type="component" value="Unassembled WGS sequence"/>
</dbReference>